<dbReference type="NCBIfam" id="TIGR02242">
    <property type="entry name" value="tail_TIGR02242"/>
    <property type="match status" value="1"/>
</dbReference>
<dbReference type="Pfam" id="PF09684">
    <property type="entry name" value="Tail_P2_I"/>
    <property type="match status" value="1"/>
</dbReference>
<dbReference type="AlphaFoldDB" id="A0A9X2C1T5"/>
<gene>
    <name evidence="1" type="ORF">LPC04_22795</name>
</gene>
<evidence type="ECO:0000313" key="2">
    <source>
        <dbReference type="Proteomes" id="UP001139353"/>
    </source>
</evidence>
<organism evidence="1 2">
    <name type="scientific">Scleromatobacter humisilvae</name>
    <dbReference type="NCBI Taxonomy" id="2897159"/>
    <lineage>
        <taxon>Bacteria</taxon>
        <taxon>Pseudomonadati</taxon>
        <taxon>Pseudomonadota</taxon>
        <taxon>Betaproteobacteria</taxon>
        <taxon>Burkholderiales</taxon>
        <taxon>Sphaerotilaceae</taxon>
        <taxon>Scleromatobacter</taxon>
    </lineage>
</organism>
<name>A0A9X2C1T5_9BURK</name>
<evidence type="ECO:0000313" key="1">
    <source>
        <dbReference type="EMBL" id="MCK9688547.1"/>
    </source>
</evidence>
<proteinExistence type="predicted"/>
<dbReference type="Proteomes" id="UP001139353">
    <property type="component" value="Unassembled WGS sequence"/>
</dbReference>
<comment type="caution">
    <text evidence="1">The sequence shown here is derived from an EMBL/GenBank/DDBJ whole genome shotgun (WGS) entry which is preliminary data.</text>
</comment>
<protein>
    <submittedName>
        <fullName evidence="1">Phage tail protein</fullName>
    </submittedName>
</protein>
<dbReference type="EMBL" id="JAJLJH010000009">
    <property type="protein sequence ID" value="MCK9688547.1"/>
    <property type="molecule type" value="Genomic_DNA"/>
</dbReference>
<sequence>MNVNGASFHLLLGRSDWARCLDGDDAAALPLSAWWSGAAGSPALEATMAPATLPRWDDVSNEITLAPQAIALPQTPGEAPLTLDARRSAAADRNGNIYRVSDDRSALLVTSVGSGVESAFWPATPSDCAPRRARAELDFDASAVPAASVADVFLALATTCDDALVVAFARGAARGLMCFDLVAGGSPVETLWPASIAFDAFALCARECGGVWALDLVRQRLWEFDRALGAVRPGQALAPVAAAQVDDFQPLAGPARGRPALDFPAGLDLLAAPIDAVRAIALVPLDDAVLLLDRDDANARSRLLRVRRDGATWSCDASQWLDVVRSGSASPAVPAPNLPALAHDMTWASVARLYEADRAALLIATTIGNQAHPFEIVASEPGLVLQAPAELYPLRRFGGRALLAVQGEAFYDCGPATPRWTRIVQQPRQRFATLAEFVTPVFDSAELGTTWDKLFLDAAVPSDSRIEIDSRAGDDCDGLDGLEPRQVVGRWTPEPPLQLRTTGPELPWLRRDAARATRKSAGAGTWELLLQAAQGRYLQLRLRFVSINGGGTPRVRALRAWEPRFSYTQRFLPAVYREDPVQGGFLERWLANLEGTFTQVEDRIATLQRLFDARTVPYDALPWLAQWFDLALDPAWDERRHRLLVQRAMDFFRWRGTVHGLRIALSLAFDPCFDPAMFDGPGADDDDAGRIRIVEAFQSRLAPGAPAMAADPGASDGLRSVVQGALWTPDEGNGGLVDRFARSQGRTATANEELAPFSLVPPADATVAQAWAAFCQSALGFVPAQGAAERVRWQCFVAARYANQVDALSGAWGRNVAGFAAIALPTDWPAGAIEQADWQAFCAQSQSVRERVLWADFLARRYRRIDRLQAAHRTSWPGFDLVPIPDVLPPTAAAQADWLQFERQVLAMVRSAHRFSVLLPLDSVQADPGELGTWLGLASRIVDLEKPAHTTFDVRFYWAFNRVGEARLGLDTQLGAGSRAPELIPDAVVGAAYLGASFVGGARRHAGGDRLSIEG</sequence>
<dbReference type="InterPro" id="IPR011748">
    <property type="entry name" value="Unchr_phage_tail-like"/>
</dbReference>
<accession>A0A9X2C1T5</accession>
<reference evidence="1" key="1">
    <citation type="submission" date="2021-11" db="EMBL/GenBank/DDBJ databases">
        <title>BS-T2-15 a new species belonging to the Comamonadaceae family isolated from the soil of a French oak forest.</title>
        <authorList>
            <person name="Mieszkin S."/>
            <person name="Alain K."/>
        </authorList>
    </citation>
    <scope>NUCLEOTIDE SEQUENCE</scope>
    <source>
        <strain evidence="1">BS-T2-15</strain>
    </source>
</reference>
<dbReference type="RefSeq" id="WP_275684595.1">
    <property type="nucleotide sequence ID" value="NZ_JAJLJH010000009.1"/>
</dbReference>
<dbReference type="InterPro" id="IPR006521">
    <property type="entry name" value="Tail_protein_I"/>
</dbReference>
<keyword evidence="2" id="KW-1185">Reference proteome</keyword>